<dbReference type="EMBL" id="LAZR01007298">
    <property type="protein sequence ID" value="KKM86149.1"/>
    <property type="molecule type" value="Genomic_DNA"/>
</dbReference>
<evidence type="ECO:0000259" key="1">
    <source>
        <dbReference type="Pfam" id="PF09643"/>
    </source>
</evidence>
<dbReference type="InterPro" id="IPR023385">
    <property type="entry name" value="YopX-like_C"/>
</dbReference>
<reference evidence="2" key="1">
    <citation type="journal article" date="2015" name="Nature">
        <title>Complex archaea that bridge the gap between prokaryotes and eukaryotes.</title>
        <authorList>
            <person name="Spang A."/>
            <person name="Saw J.H."/>
            <person name="Jorgensen S.L."/>
            <person name="Zaremba-Niedzwiedzka K."/>
            <person name="Martijn J."/>
            <person name="Lind A.E."/>
            <person name="van Eijk R."/>
            <person name="Schleper C."/>
            <person name="Guy L."/>
            <person name="Ettema T.J."/>
        </authorList>
    </citation>
    <scope>NUCLEOTIDE SEQUENCE</scope>
</reference>
<accession>A0A0F9KUZ0</accession>
<dbReference type="Pfam" id="PF09643">
    <property type="entry name" value="YopX"/>
    <property type="match status" value="1"/>
</dbReference>
<dbReference type="AlphaFoldDB" id="A0A0F9KUZ0"/>
<feature type="domain" description="YopX protein" evidence="1">
    <location>
        <begin position="50"/>
        <end position="145"/>
    </location>
</feature>
<name>A0A0F9KUZ0_9ZZZZ</name>
<organism evidence="2">
    <name type="scientific">marine sediment metagenome</name>
    <dbReference type="NCBI Taxonomy" id="412755"/>
    <lineage>
        <taxon>unclassified sequences</taxon>
        <taxon>metagenomes</taxon>
        <taxon>ecological metagenomes</taxon>
    </lineage>
</organism>
<proteinExistence type="predicted"/>
<dbReference type="InterPro" id="IPR019096">
    <property type="entry name" value="YopX_protein"/>
</dbReference>
<gene>
    <name evidence="2" type="ORF">LCGC14_1281870</name>
</gene>
<dbReference type="Gene3D" id="2.30.30.290">
    <property type="entry name" value="YopX-like domains"/>
    <property type="match status" value="1"/>
</dbReference>
<sequence>MRPYRGIPINCKKFVYGSAVKLGKRIIIVPIPPEEKSPANDITLLAQIAEYHEVIPETAGQASGRKDENNKEIYEGDCFKTSDEHGYSSNCIAEVLFDEESCGFVVQIHRHDELEVWPELLPDYKRNFPDSFEVIGTVHTHPELLRK</sequence>
<dbReference type="SUPFAM" id="SSF159006">
    <property type="entry name" value="YopX-like"/>
    <property type="match status" value="1"/>
</dbReference>
<evidence type="ECO:0000313" key="2">
    <source>
        <dbReference type="EMBL" id="KKM86149.1"/>
    </source>
</evidence>
<protein>
    <recommendedName>
        <fullName evidence="1">YopX protein domain-containing protein</fullName>
    </recommendedName>
</protein>
<comment type="caution">
    <text evidence="2">The sequence shown here is derived from an EMBL/GenBank/DDBJ whole genome shotgun (WGS) entry which is preliminary data.</text>
</comment>